<reference evidence="2 3" key="1">
    <citation type="submission" date="2019-01" db="EMBL/GenBank/DDBJ databases">
        <authorList>
            <person name="Brito A."/>
        </authorList>
    </citation>
    <scope>NUCLEOTIDE SEQUENCE [LARGE SCALE GENOMIC DNA]</scope>
    <source>
        <strain evidence="2">1</strain>
    </source>
</reference>
<dbReference type="AlphaFoldDB" id="A0A563VP59"/>
<name>A0A563VP59_9CYAN</name>
<keyword evidence="3" id="KW-1185">Reference proteome</keyword>
<keyword evidence="1" id="KW-0472">Membrane</keyword>
<dbReference type="RefSeq" id="WP_186376083.1">
    <property type="nucleotide sequence ID" value="NZ_LR213939.1"/>
</dbReference>
<evidence type="ECO:0000313" key="3">
    <source>
        <dbReference type="Proteomes" id="UP000320055"/>
    </source>
</evidence>
<gene>
    <name evidence="2" type="ORF">H1P_1890009</name>
</gene>
<sequence length="51" mass="5743">MHITPCLLIPFLSGMYLLSVYILLRLCQLKGFQSLLSSWQNNADVSVETKG</sequence>
<organism evidence="2 3">
    <name type="scientific">Hyella patelloides LEGE 07179</name>
    <dbReference type="NCBI Taxonomy" id="945734"/>
    <lineage>
        <taxon>Bacteria</taxon>
        <taxon>Bacillati</taxon>
        <taxon>Cyanobacteriota</taxon>
        <taxon>Cyanophyceae</taxon>
        <taxon>Pleurocapsales</taxon>
        <taxon>Hyellaceae</taxon>
        <taxon>Hyella</taxon>
    </lineage>
</organism>
<keyword evidence="1" id="KW-0812">Transmembrane</keyword>
<evidence type="ECO:0000313" key="2">
    <source>
        <dbReference type="EMBL" id="VEP13194.1"/>
    </source>
</evidence>
<protein>
    <submittedName>
        <fullName evidence="2">Uncharacterized protein</fullName>
    </submittedName>
</protein>
<dbReference type="Proteomes" id="UP000320055">
    <property type="component" value="Unassembled WGS sequence"/>
</dbReference>
<evidence type="ECO:0000256" key="1">
    <source>
        <dbReference type="SAM" id="Phobius"/>
    </source>
</evidence>
<feature type="transmembrane region" description="Helical" evidence="1">
    <location>
        <begin position="6"/>
        <end position="24"/>
    </location>
</feature>
<dbReference type="EMBL" id="CAACVJ010000100">
    <property type="protein sequence ID" value="VEP13194.1"/>
    <property type="molecule type" value="Genomic_DNA"/>
</dbReference>
<proteinExistence type="predicted"/>
<keyword evidence="1" id="KW-1133">Transmembrane helix</keyword>
<accession>A0A563VP59</accession>